<keyword evidence="2" id="KW-1185">Reference proteome</keyword>
<organism evidence="1 2">
    <name type="scientific">Batillaria attramentaria</name>
    <dbReference type="NCBI Taxonomy" id="370345"/>
    <lineage>
        <taxon>Eukaryota</taxon>
        <taxon>Metazoa</taxon>
        <taxon>Spiralia</taxon>
        <taxon>Lophotrochozoa</taxon>
        <taxon>Mollusca</taxon>
        <taxon>Gastropoda</taxon>
        <taxon>Caenogastropoda</taxon>
        <taxon>Sorbeoconcha</taxon>
        <taxon>Cerithioidea</taxon>
        <taxon>Batillariidae</taxon>
        <taxon>Batillaria</taxon>
    </lineage>
</organism>
<dbReference type="Proteomes" id="UP001519460">
    <property type="component" value="Unassembled WGS sequence"/>
</dbReference>
<gene>
    <name evidence="1" type="ORF">BaRGS_00026236</name>
</gene>
<name>A0ABD0K539_9CAEN</name>
<reference evidence="1 2" key="1">
    <citation type="journal article" date="2023" name="Sci. Data">
        <title>Genome assembly of the Korean intertidal mud-creeper Batillaria attramentaria.</title>
        <authorList>
            <person name="Patra A.K."/>
            <person name="Ho P.T."/>
            <person name="Jun S."/>
            <person name="Lee S.J."/>
            <person name="Kim Y."/>
            <person name="Won Y.J."/>
        </authorList>
    </citation>
    <scope>NUCLEOTIDE SEQUENCE [LARGE SCALE GENOMIC DNA]</scope>
    <source>
        <strain evidence="1">Wonlab-2016</strain>
    </source>
</reference>
<sequence length="81" mass="8622">MSHRTRGCCHAAHTAELDTQTDAMNGGLTDSEDHEALKTSCHTMLELTSHPATGHVTSGLGAQPALVRLLDTLMTRPQTSP</sequence>
<protein>
    <submittedName>
        <fullName evidence="1">Uncharacterized protein</fullName>
    </submittedName>
</protein>
<proteinExistence type="predicted"/>
<evidence type="ECO:0000313" key="1">
    <source>
        <dbReference type="EMBL" id="KAK7482525.1"/>
    </source>
</evidence>
<dbReference type="EMBL" id="JACVVK020000243">
    <property type="protein sequence ID" value="KAK7482525.1"/>
    <property type="molecule type" value="Genomic_DNA"/>
</dbReference>
<dbReference type="AlphaFoldDB" id="A0ABD0K539"/>
<accession>A0ABD0K539</accession>
<comment type="caution">
    <text evidence="1">The sequence shown here is derived from an EMBL/GenBank/DDBJ whole genome shotgun (WGS) entry which is preliminary data.</text>
</comment>
<evidence type="ECO:0000313" key="2">
    <source>
        <dbReference type="Proteomes" id="UP001519460"/>
    </source>
</evidence>